<proteinExistence type="predicted"/>
<sequence length="675" mass="73402">MGRAGPTCVAILTTALVASLPTEARAFDSKGHDVIEALVYRTLIEGLDGQPARPEVIRDLVNDGALVPPVCFGEAVKTSEECRRAPAENPLLDWPEPLTHRPDANFRRQFSDAGQCFHFMGTLDDEHSPPMAGGHVPRALATTAIVRCRSLLDDLLRQIVLVGGRGTRESGYGLYELMHAVGDSFSLAHAERQPETHAIEFLRVWEPAAKLAGNRLGAYYSLSPTRHDADEPRDRAYVRNFAEVGGRPCKDLTGVPYAVPYACLSQEGELARQALVDLLVVAHDLRMARLASPDETTAAPERSPAWVAYKNQWFSPVHACHGEECTVRQPPERAVSNDAFLGLGTRYDPGRARVSLTANALWLRWSQDLNPFVYGFGAGAGYRRAAGVNQAIAEVGLIMALPVGARASVGITPAAVRVPFVNGDGPELVTQFFRVDLVPTKGTWFSLFGPAEVDWGRVRIDWSIGAAIGLVPHFGEVGGGALIKTSRDRAERHDDTWAPEPLWYGRLKGRRASLYAVGSATPIPTATAHSSEESREQVLGMGSLGVSFAWDRDPWHRALPTSYGGSAGLGIRRTTLEDRYLVVALSAEGRWYFLPPLGLSLVPIRIETGPRVAGSSNDPSREVSGNFFFQAGSRLGLAFTGGIVDFLIQGPTLVWHDEPFQDGEIVSVQMGIRLH</sequence>
<dbReference type="RefSeq" id="WP_146654652.1">
    <property type="nucleotide sequence ID" value="NZ_CP012333.1"/>
</dbReference>
<dbReference type="KEGG" id="llu:AKJ09_10634"/>
<dbReference type="Proteomes" id="UP000064967">
    <property type="component" value="Chromosome"/>
</dbReference>
<dbReference type="EMBL" id="CP012333">
    <property type="protein sequence ID" value="AKV03971.1"/>
    <property type="molecule type" value="Genomic_DNA"/>
</dbReference>
<dbReference type="AlphaFoldDB" id="A0A0K1QDX3"/>
<name>A0A0K1QDX3_9BACT</name>
<gene>
    <name evidence="1" type="ORF">AKJ09_10634</name>
</gene>
<accession>A0A0K1QDX3</accession>
<evidence type="ECO:0000313" key="2">
    <source>
        <dbReference type="Proteomes" id="UP000064967"/>
    </source>
</evidence>
<dbReference type="OrthoDB" id="9837048at2"/>
<protein>
    <submittedName>
        <fullName evidence="1">Uncharacterized protein</fullName>
    </submittedName>
</protein>
<evidence type="ECO:0000313" key="1">
    <source>
        <dbReference type="EMBL" id="AKV03971.1"/>
    </source>
</evidence>
<organism evidence="1 2">
    <name type="scientific">Labilithrix luteola</name>
    <dbReference type="NCBI Taxonomy" id="1391654"/>
    <lineage>
        <taxon>Bacteria</taxon>
        <taxon>Pseudomonadati</taxon>
        <taxon>Myxococcota</taxon>
        <taxon>Polyangia</taxon>
        <taxon>Polyangiales</taxon>
        <taxon>Labilitrichaceae</taxon>
        <taxon>Labilithrix</taxon>
    </lineage>
</organism>
<keyword evidence="2" id="KW-1185">Reference proteome</keyword>
<reference evidence="1 2" key="1">
    <citation type="submission" date="2015-08" db="EMBL/GenBank/DDBJ databases">
        <authorList>
            <person name="Babu N.S."/>
            <person name="Beckwith C.J."/>
            <person name="Beseler K.G."/>
            <person name="Brison A."/>
            <person name="Carone J.V."/>
            <person name="Caskin T.P."/>
            <person name="Diamond M."/>
            <person name="Durham M.E."/>
            <person name="Foxe J.M."/>
            <person name="Go M."/>
            <person name="Henderson B.A."/>
            <person name="Jones I.B."/>
            <person name="McGettigan J.A."/>
            <person name="Micheletti S.J."/>
            <person name="Nasrallah M.E."/>
            <person name="Ortiz D."/>
            <person name="Piller C.R."/>
            <person name="Privatt S.R."/>
            <person name="Schneider S.L."/>
            <person name="Sharp S."/>
            <person name="Smith T.C."/>
            <person name="Stanton J.D."/>
            <person name="Ullery H.E."/>
            <person name="Wilson R.J."/>
            <person name="Serrano M.G."/>
            <person name="Buck G."/>
            <person name="Lee V."/>
            <person name="Wang Y."/>
            <person name="Carvalho R."/>
            <person name="Voegtly L."/>
            <person name="Shi R."/>
            <person name="Duckworth R."/>
            <person name="Johnson A."/>
            <person name="Loviza R."/>
            <person name="Walstead R."/>
            <person name="Shah Z."/>
            <person name="Kiflezghi M."/>
            <person name="Wade K."/>
            <person name="Ball S.L."/>
            <person name="Bradley K.W."/>
            <person name="Asai D.J."/>
            <person name="Bowman C.A."/>
            <person name="Russell D.A."/>
            <person name="Pope W.H."/>
            <person name="Jacobs-Sera D."/>
            <person name="Hendrix R.W."/>
            <person name="Hatfull G.F."/>
        </authorList>
    </citation>
    <scope>NUCLEOTIDE SEQUENCE [LARGE SCALE GENOMIC DNA]</scope>
    <source>
        <strain evidence="1 2">DSM 27648</strain>
    </source>
</reference>